<keyword evidence="2" id="KW-1185">Reference proteome</keyword>
<name>A0A6I6LCJ3_9SPHN</name>
<protein>
    <submittedName>
        <fullName evidence="1">Uncharacterized protein</fullName>
    </submittedName>
</protein>
<sequence>MSNGSRLIRRETLLETLAAIKSTGSSVDQITLLPGGSVQISIVKPDHKIVVPSPATQLAWRDVQVLEKRNA</sequence>
<dbReference type="EMBL" id="CP035733">
    <property type="protein sequence ID" value="QGY81776.1"/>
    <property type="molecule type" value="Genomic_DNA"/>
</dbReference>
<reference evidence="2" key="1">
    <citation type="submission" date="2019-01" db="EMBL/GenBank/DDBJ databases">
        <title>Sphingorhabdus lacus sp.nov., isolated from an oligotrophic freshwater lake.</title>
        <authorList>
            <person name="Park M."/>
        </authorList>
    </citation>
    <scope>NUCLEOTIDE SEQUENCE [LARGE SCALE GENOMIC DNA]</scope>
    <source>
        <strain evidence="2">IMCC1753</strain>
    </source>
</reference>
<dbReference type="KEGG" id="slaa:EUU25_14800"/>
<organism evidence="1 2">
    <name type="scientific">Sphingorhabdus lacus</name>
    <dbReference type="NCBI Taxonomy" id="392610"/>
    <lineage>
        <taxon>Bacteria</taxon>
        <taxon>Pseudomonadati</taxon>
        <taxon>Pseudomonadota</taxon>
        <taxon>Alphaproteobacteria</taxon>
        <taxon>Sphingomonadales</taxon>
        <taxon>Sphingomonadaceae</taxon>
        <taxon>Sphingorhabdus</taxon>
    </lineage>
</organism>
<proteinExistence type="predicted"/>
<dbReference type="Proteomes" id="UP000428803">
    <property type="component" value="Chromosome"/>
</dbReference>
<evidence type="ECO:0000313" key="2">
    <source>
        <dbReference type="Proteomes" id="UP000428803"/>
    </source>
</evidence>
<evidence type="ECO:0000313" key="1">
    <source>
        <dbReference type="EMBL" id="QGY81776.1"/>
    </source>
</evidence>
<dbReference type="AlphaFoldDB" id="A0A6I6LCJ3"/>
<accession>A0A6I6LCJ3</accession>
<dbReference type="RefSeq" id="WP_158902286.1">
    <property type="nucleotide sequence ID" value="NZ_CP035733.1"/>
</dbReference>
<gene>
    <name evidence="1" type="ORF">EUU25_14800</name>
</gene>